<evidence type="ECO:0008006" key="10">
    <source>
        <dbReference type="Google" id="ProtNLM"/>
    </source>
</evidence>
<evidence type="ECO:0000256" key="5">
    <source>
        <dbReference type="ARBA" id="ARBA00023136"/>
    </source>
</evidence>
<evidence type="ECO:0000256" key="4">
    <source>
        <dbReference type="ARBA" id="ARBA00022989"/>
    </source>
</evidence>
<feature type="transmembrane region" description="Helical" evidence="6">
    <location>
        <begin position="99"/>
        <end position="117"/>
    </location>
</feature>
<keyword evidence="3 6" id="KW-0812">Transmembrane</keyword>
<feature type="signal peptide" evidence="7">
    <location>
        <begin position="1"/>
        <end position="21"/>
    </location>
</feature>
<keyword evidence="7" id="KW-0732">Signal</keyword>
<evidence type="ECO:0000256" key="2">
    <source>
        <dbReference type="ARBA" id="ARBA00008821"/>
    </source>
</evidence>
<comment type="caution">
    <text evidence="8">The sequence shown here is derived from an EMBL/GenBank/DDBJ whole genome shotgun (WGS) entry which is preliminary data.</text>
</comment>
<gene>
    <name evidence="8" type="ORF">GOODEAATRI_023718</name>
</gene>
<dbReference type="InterPro" id="IPR006043">
    <property type="entry name" value="NCS2"/>
</dbReference>
<evidence type="ECO:0000313" key="8">
    <source>
        <dbReference type="EMBL" id="MEQ2179330.1"/>
    </source>
</evidence>
<evidence type="ECO:0000256" key="1">
    <source>
        <dbReference type="ARBA" id="ARBA00004141"/>
    </source>
</evidence>
<dbReference type="Proteomes" id="UP001476798">
    <property type="component" value="Unassembled WGS sequence"/>
</dbReference>
<dbReference type="PANTHER" id="PTHR11119">
    <property type="entry name" value="XANTHINE-URACIL / VITAMIN C PERMEASE FAMILY MEMBER"/>
    <property type="match status" value="1"/>
</dbReference>
<protein>
    <recommendedName>
        <fullName evidence="10">Solute carrier family 23 member 2</fullName>
    </recommendedName>
</protein>
<evidence type="ECO:0000256" key="6">
    <source>
        <dbReference type="SAM" id="Phobius"/>
    </source>
</evidence>
<keyword evidence="5 6" id="KW-0472">Membrane</keyword>
<dbReference type="EMBL" id="JAHRIO010062526">
    <property type="protein sequence ID" value="MEQ2179330.1"/>
    <property type="molecule type" value="Genomic_DNA"/>
</dbReference>
<feature type="transmembrane region" description="Helical" evidence="6">
    <location>
        <begin position="58"/>
        <end position="79"/>
    </location>
</feature>
<comment type="similarity">
    <text evidence="2">Belongs to the nucleobase:cation symporter-2 (NCS2) (TC 2.A.40) family.</text>
</comment>
<dbReference type="Pfam" id="PF00860">
    <property type="entry name" value="Xan_ur_permease"/>
    <property type="match status" value="1"/>
</dbReference>
<accession>A0ABV0P799</accession>
<evidence type="ECO:0000313" key="9">
    <source>
        <dbReference type="Proteomes" id="UP001476798"/>
    </source>
</evidence>
<sequence>FGIYYLFTLFPFAVLLSKGSDEHPQLTDIVEPNIDESLGQTVDKSVDLVYSLNDRPPWYLCILLGFQHYVLAFGGIIAVPLILAEPLCITDNNVAKSQLISTIFFVSGLCTLLQTAVGTR</sequence>
<reference evidence="8 9" key="1">
    <citation type="submission" date="2021-06" db="EMBL/GenBank/DDBJ databases">
        <authorList>
            <person name="Palmer J.M."/>
        </authorList>
    </citation>
    <scope>NUCLEOTIDE SEQUENCE [LARGE SCALE GENOMIC DNA]</scope>
    <source>
        <strain evidence="8 9">GA_2019</strain>
        <tissue evidence="8">Muscle</tissue>
    </source>
</reference>
<feature type="chain" id="PRO_5046592525" description="Solute carrier family 23 member 2" evidence="7">
    <location>
        <begin position="22"/>
        <end position="120"/>
    </location>
</feature>
<proteinExistence type="inferred from homology"/>
<comment type="subcellular location">
    <subcellularLocation>
        <location evidence="1">Membrane</location>
        <topology evidence="1">Multi-pass membrane protein</topology>
    </subcellularLocation>
</comment>
<evidence type="ECO:0000256" key="3">
    <source>
        <dbReference type="ARBA" id="ARBA00022692"/>
    </source>
</evidence>
<organism evidence="8 9">
    <name type="scientific">Goodea atripinnis</name>
    <dbReference type="NCBI Taxonomy" id="208336"/>
    <lineage>
        <taxon>Eukaryota</taxon>
        <taxon>Metazoa</taxon>
        <taxon>Chordata</taxon>
        <taxon>Craniata</taxon>
        <taxon>Vertebrata</taxon>
        <taxon>Euteleostomi</taxon>
        <taxon>Actinopterygii</taxon>
        <taxon>Neopterygii</taxon>
        <taxon>Teleostei</taxon>
        <taxon>Neoteleostei</taxon>
        <taxon>Acanthomorphata</taxon>
        <taxon>Ovalentaria</taxon>
        <taxon>Atherinomorphae</taxon>
        <taxon>Cyprinodontiformes</taxon>
        <taxon>Goodeidae</taxon>
        <taxon>Goodea</taxon>
    </lineage>
</organism>
<evidence type="ECO:0000256" key="7">
    <source>
        <dbReference type="SAM" id="SignalP"/>
    </source>
</evidence>
<name>A0ABV0P799_9TELE</name>
<keyword evidence="4 6" id="KW-1133">Transmembrane helix</keyword>
<keyword evidence="9" id="KW-1185">Reference proteome</keyword>
<feature type="non-terminal residue" evidence="8">
    <location>
        <position position="1"/>
    </location>
</feature>